<dbReference type="NCBIfam" id="TIGR00090">
    <property type="entry name" value="rsfS_iojap_ybeB"/>
    <property type="match status" value="1"/>
</dbReference>
<comment type="caution">
    <text evidence="2">The sequence shown here is derived from an EMBL/GenBank/DDBJ whole genome shotgun (WGS) entry which is preliminary data.</text>
</comment>
<dbReference type="GO" id="GO:0017148">
    <property type="term" value="P:negative regulation of translation"/>
    <property type="evidence" value="ECO:0007669"/>
    <property type="project" value="TreeGrafter"/>
</dbReference>
<reference evidence="2" key="2">
    <citation type="journal article" date="2022" name="Proc. Natl. Acad. Sci. U.S.A.">
        <title>Diploid-dominant life cycles characterize the early evolution of Fungi.</title>
        <authorList>
            <person name="Amses K.R."/>
            <person name="Simmons D.R."/>
            <person name="Longcore J.E."/>
            <person name="Mondo S.J."/>
            <person name="Seto K."/>
            <person name="Jeronimo G.H."/>
            <person name="Bonds A.E."/>
            <person name="Quandt C.A."/>
            <person name="Davis W.J."/>
            <person name="Chang Y."/>
            <person name="Federici B.A."/>
            <person name="Kuo A."/>
            <person name="LaButti K."/>
            <person name="Pangilinan J."/>
            <person name="Andreopoulos W."/>
            <person name="Tritt A."/>
            <person name="Riley R."/>
            <person name="Hundley H."/>
            <person name="Johnson J."/>
            <person name="Lipzen A."/>
            <person name="Barry K."/>
            <person name="Lang B.F."/>
            <person name="Cuomo C.A."/>
            <person name="Buchler N.E."/>
            <person name="Grigoriev I.V."/>
            <person name="Spatafora J.W."/>
            <person name="Stajich J.E."/>
            <person name="James T.Y."/>
        </authorList>
    </citation>
    <scope>NUCLEOTIDE SEQUENCE</scope>
    <source>
        <strain evidence="2">AG</strain>
    </source>
</reference>
<evidence type="ECO:0000313" key="3">
    <source>
        <dbReference type="Proteomes" id="UP001206595"/>
    </source>
</evidence>
<evidence type="ECO:0000256" key="1">
    <source>
        <dbReference type="ARBA" id="ARBA00010574"/>
    </source>
</evidence>
<dbReference type="EMBL" id="MU620893">
    <property type="protein sequence ID" value="KAI8584097.1"/>
    <property type="molecule type" value="Genomic_DNA"/>
</dbReference>
<organism evidence="2 3">
    <name type="scientific">Umbelopsis ramanniana AG</name>
    <dbReference type="NCBI Taxonomy" id="1314678"/>
    <lineage>
        <taxon>Eukaryota</taxon>
        <taxon>Fungi</taxon>
        <taxon>Fungi incertae sedis</taxon>
        <taxon>Mucoromycota</taxon>
        <taxon>Mucoromycotina</taxon>
        <taxon>Umbelopsidomycetes</taxon>
        <taxon>Umbelopsidales</taxon>
        <taxon>Umbelopsidaceae</taxon>
        <taxon>Umbelopsis</taxon>
    </lineage>
</organism>
<comment type="similarity">
    <text evidence="1">Belongs to the Iojap/RsfS family.</text>
</comment>
<keyword evidence="3" id="KW-1185">Reference proteome</keyword>
<protein>
    <submittedName>
        <fullName evidence="2">Uncharacterized protein</fullName>
    </submittedName>
</protein>
<dbReference type="PANTHER" id="PTHR21043:SF0">
    <property type="entry name" value="MITOCHONDRIAL ASSEMBLY OF RIBOSOMAL LARGE SUBUNIT PROTEIN 1"/>
    <property type="match status" value="1"/>
</dbReference>
<gene>
    <name evidence="2" type="ORF">K450DRAFT_218135</name>
</gene>
<dbReference type="Pfam" id="PF02410">
    <property type="entry name" value="RsfS"/>
    <property type="match status" value="1"/>
</dbReference>
<name>A0AAD5EIT0_UMBRA</name>
<evidence type="ECO:0000313" key="2">
    <source>
        <dbReference type="EMBL" id="KAI8584097.1"/>
    </source>
</evidence>
<sequence length="287" mass="32004">MPPTMFLLRRSALQALHSARNVHPIQMAKPSLLSLRPAPSMMLPSVTRRWLTSDVKETAASPIKQEVDEETLDPEALAAIEADLKNMEVNDEEVDPDWFVDKVYEQDHPEYQQSDFVPLWQRRAAGDSSLSSAAEEMIKGKKVNLPSVLALLEESKAENIGVIDMRSKCDWTDFMIVAESSRGERFLSSIADEVVSVLGKAQKADPTMNALPKPSVEGKNEGSDWLLVDAGPFIIHLFTPQAREQYDLEGLWSNVPDDPLLRVENSGMNADQLKEKVENSFGKTITN</sequence>
<dbReference type="AlphaFoldDB" id="A0AAD5EIT0"/>
<dbReference type="SUPFAM" id="SSF81301">
    <property type="entry name" value="Nucleotidyltransferase"/>
    <property type="match status" value="1"/>
</dbReference>
<dbReference type="Gene3D" id="3.30.460.10">
    <property type="entry name" value="Beta Polymerase, domain 2"/>
    <property type="match status" value="1"/>
</dbReference>
<proteinExistence type="inferred from homology"/>
<dbReference type="InterPro" id="IPR004394">
    <property type="entry name" value="Iojap/RsfS/C7orf30"/>
</dbReference>
<dbReference type="RefSeq" id="XP_051449101.1">
    <property type="nucleotide sequence ID" value="XM_051585155.1"/>
</dbReference>
<dbReference type="PANTHER" id="PTHR21043">
    <property type="entry name" value="IOJAP SUPERFAMILY ORTHOLOG"/>
    <property type="match status" value="1"/>
</dbReference>
<dbReference type="InterPro" id="IPR043519">
    <property type="entry name" value="NT_sf"/>
</dbReference>
<dbReference type="Proteomes" id="UP001206595">
    <property type="component" value="Unassembled WGS sequence"/>
</dbReference>
<dbReference type="GeneID" id="75910505"/>
<dbReference type="GO" id="GO:0090071">
    <property type="term" value="P:negative regulation of ribosome biogenesis"/>
    <property type="evidence" value="ECO:0007669"/>
    <property type="project" value="TreeGrafter"/>
</dbReference>
<dbReference type="GO" id="GO:0043023">
    <property type="term" value="F:ribosomal large subunit binding"/>
    <property type="evidence" value="ECO:0007669"/>
    <property type="project" value="TreeGrafter"/>
</dbReference>
<accession>A0AAD5EIT0</accession>
<reference evidence="2" key="1">
    <citation type="submission" date="2021-06" db="EMBL/GenBank/DDBJ databases">
        <authorList>
            <consortium name="DOE Joint Genome Institute"/>
            <person name="Mondo S.J."/>
            <person name="Amses K.R."/>
            <person name="Simmons D.R."/>
            <person name="Longcore J.E."/>
            <person name="Seto K."/>
            <person name="Alves G.H."/>
            <person name="Bonds A.E."/>
            <person name="Quandt C.A."/>
            <person name="Davis W.J."/>
            <person name="Chang Y."/>
            <person name="Letcher P.M."/>
            <person name="Powell M.J."/>
            <person name="Kuo A."/>
            <person name="Labutti K."/>
            <person name="Pangilinan J."/>
            <person name="Andreopoulos W."/>
            <person name="Tritt A."/>
            <person name="Riley R."/>
            <person name="Hundley H."/>
            <person name="Johnson J."/>
            <person name="Lipzen A."/>
            <person name="Barry K."/>
            <person name="Berbee M.L."/>
            <person name="Buchler N.E."/>
            <person name="Grigoriev I.V."/>
            <person name="Spatafora J.W."/>
            <person name="Stajich J.E."/>
            <person name="James T.Y."/>
        </authorList>
    </citation>
    <scope>NUCLEOTIDE SEQUENCE</scope>
    <source>
        <strain evidence="2">AG</strain>
    </source>
</reference>
<dbReference type="HAMAP" id="MF_01477">
    <property type="entry name" value="Iojap_RsfS"/>
    <property type="match status" value="1"/>
</dbReference>